<feature type="domain" description="CS" evidence="2">
    <location>
        <begin position="22"/>
        <end position="110"/>
    </location>
</feature>
<dbReference type="Proteomes" id="UP000078561">
    <property type="component" value="Unassembled WGS sequence"/>
</dbReference>
<dbReference type="EMBL" id="LT551165">
    <property type="protein sequence ID" value="SAL96679.1"/>
    <property type="molecule type" value="Genomic_DNA"/>
</dbReference>
<dbReference type="OrthoDB" id="73639at2759"/>
<dbReference type="STRING" id="4829.A0A168LFC4"/>
<dbReference type="GO" id="GO:0051082">
    <property type="term" value="F:unfolded protein binding"/>
    <property type="evidence" value="ECO:0007669"/>
    <property type="project" value="TreeGrafter"/>
</dbReference>
<dbReference type="Gene3D" id="2.60.40.790">
    <property type="match status" value="1"/>
</dbReference>
<dbReference type="GO" id="GO:0005654">
    <property type="term" value="C:nucleoplasm"/>
    <property type="evidence" value="ECO:0007669"/>
    <property type="project" value="TreeGrafter"/>
</dbReference>
<name>A0A168LFC4_ABSGL</name>
<protein>
    <recommendedName>
        <fullName evidence="2">CS domain-containing protein</fullName>
    </recommendedName>
</protein>
<dbReference type="GO" id="GO:0005737">
    <property type="term" value="C:cytoplasm"/>
    <property type="evidence" value="ECO:0007669"/>
    <property type="project" value="TreeGrafter"/>
</dbReference>
<dbReference type="PROSITE" id="PS51203">
    <property type="entry name" value="CS"/>
    <property type="match status" value="1"/>
</dbReference>
<proteinExistence type="inferred from homology"/>
<organism evidence="3">
    <name type="scientific">Absidia glauca</name>
    <name type="common">Pin mould</name>
    <dbReference type="NCBI Taxonomy" id="4829"/>
    <lineage>
        <taxon>Eukaryota</taxon>
        <taxon>Fungi</taxon>
        <taxon>Fungi incertae sedis</taxon>
        <taxon>Mucoromycota</taxon>
        <taxon>Mucoromycotina</taxon>
        <taxon>Mucoromycetes</taxon>
        <taxon>Mucorales</taxon>
        <taxon>Cunninghamellaceae</taxon>
        <taxon>Absidia</taxon>
    </lineage>
</organism>
<evidence type="ECO:0000256" key="1">
    <source>
        <dbReference type="ARBA" id="ARBA00005607"/>
    </source>
</evidence>
<accession>A0A168LFC4</accession>
<dbReference type="FunCoup" id="A0A168LFC4">
    <property type="interactions" value="804"/>
</dbReference>
<dbReference type="InterPro" id="IPR048696">
    <property type="entry name" value="SHQ1-like_CS"/>
</dbReference>
<gene>
    <name evidence="3" type="primary">ABSGL_02095.1 scaffold 2596</name>
</gene>
<dbReference type="OMA" id="HNIESAW"/>
<dbReference type="InterPro" id="IPR008978">
    <property type="entry name" value="HSP20-like_chaperone"/>
</dbReference>
<evidence type="ECO:0000313" key="4">
    <source>
        <dbReference type="Proteomes" id="UP000078561"/>
    </source>
</evidence>
<keyword evidence="4" id="KW-1185">Reference proteome</keyword>
<dbReference type="CDD" id="cd00298">
    <property type="entry name" value="ACD_sHsps_p23-like"/>
    <property type="match status" value="1"/>
</dbReference>
<dbReference type="SUPFAM" id="SSF49764">
    <property type="entry name" value="HSP20-like chaperones"/>
    <property type="match status" value="1"/>
</dbReference>
<dbReference type="Pfam" id="PF04925">
    <property type="entry name" value="SHQ1"/>
    <property type="match status" value="1"/>
</dbReference>
<dbReference type="PANTHER" id="PTHR12967">
    <property type="entry name" value="PROTEIN SHQ1 HOMOLOG"/>
    <property type="match status" value="1"/>
</dbReference>
<dbReference type="InParanoid" id="A0A168LFC4"/>
<dbReference type="GO" id="GO:0000493">
    <property type="term" value="P:box H/ACA snoRNP assembly"/>
    <property type="evidence" value="ECO:0007669"/>
    <property type="project" value="InterPro"/>
</dbReference>
<comment type="similarity">
    <text evidence="1">Belongs to the SHQ1 family.</text>
</comment>
<dbReference type="Pfam" id="PF21413">
    <property type="entry name" value="SHQ1-like_CS"/>
    <property type="match status" value="1"/>
</dbReference>
<sequence>MEDQSFILKKCLSPSSAFSPIMITPTFKVDQDDATITITVNTPYVRAQDVDLHVQGNEFRFFLRPYFLRLYLPGSVVEDDDSKASYDPSSGQFTVTVSKETKGEHFPDLDLLTKLLARKGETSRDTTAPPKKPLIEVLSSESNETTSAPTAELQDAVDFNWELPQELPQDDLMIHTAYGFNNQYNGYFTHVEETANEINSVRQPEKSNTESRRMDRLEQEDNKFDEDHYAMDYINQDEMDHVIKYKTIWAKELKRIQKLAKQTTEENRKPLIQEMTTEANIADIDMASLSIVDGQESLVKLTEKDQTVMRSLPNKEFLLSNEKITYLGLVDLMYAYCYNHRISEGENNVESVWCLGKLSSTLSSLEQFSTLKDTLVASYRRTLAYPLYRNWTLCEKVLQDVYIMFKLGKRAILKALLEMKDIFDHHDIYYVYSKIWLDDYCVWIQHASDAVLRTLAHELHHFTLTKKDIEWDLEELEEVAHQMKDMEMEDGDEQ</sequence>
<dbReference type="InterPro" id="IPR007052">
    <property type="entry name" value="CS_dom"/>
</dbReference>
<evidence type="ECO:0000259" key="2">
    <source>
        <dbReference type="PROSITE" id="PS51203"/>
    </source>
</evidence>
<reference evidence="3" key="1">
    <citation type="submission" date="2016-04" db="EMBL/GenBank/DDBJ databases">
        <authorList>
            <person name="Evans L.H."/>
            <person name="Alamgir A."/>
            <person name="Owens N."/>
            <person name="Weber N.D."/>
            <person name="Virtaneva K."/>
            <person name="Barbian K."/>
            <person name="Babar A."/>
            <person name="Rosenke K."/>
        </authorList>
    </citation>
    <scope>NUCLEOTIDE SEQUENCE [LARGE SCALE GENOMIC DNA]</scope>
    <source>
        <strain evidence="3">CBS 101.48</strain>
    </source>
</reference>
<dbReference type="AlphaFoldDB" id="A0A168LFC4"/>
<dbReference type="InterPro" id="IPR007009">
    <property type="entry name" value="Shq1_C"/>
</dbReference>
<dbReference type="InterPro" id="IPR039742">
    <property type="entry name" value="Shq1"/>
</dbReference>
<dbReference type="PANTHER" id="PTHR12967:SF0">
    <property type="entry name" value="PROTEIN SHQ1 HOMOLOG"/>
    <property type="match status" value="1"/>
</dbReference>
<evidence type="ECO:0000313" key="3">
    <source>
        <dbReference type="EMBL" id="SAL96679.1"/>
    </source>
</evidence>